<name>X1JSD7_9ZZZZ</name>
<dbReference type="AlphaFoldDB" id="X1JSD7"/>
<feature type="domain" description="Pyrrolo-quinoline quinone repeat" evidence="1">
    <location>
        <begin position="27"/>
        <end position="101"/>
    </location>
</feature>
<protein>
    <recommendedName>
        <fullName evidence="1">Pyrrolo-quinoline quinone repeat domain-containing protein</fullName>
    </recommendedName>
</protein>
<dbReference type="InterPro" id="IPR002372">
    <property type="entry name" value="PQQ_rpt_dom"/>
</dbReference>
<evidence type="ECO:0000313" key="2">
    <source>
        <dbReference type="EMBL" id="GAH72723.1"/>
    </source>
</evidence>
<dbReference type="EMBL" id="BARU01032582">
    <property type="protein sequence ID" value="GAH72723.1"/>
    <property type="molecule type" value="Genomic_DNA"/>
</dbReference>
<gene>
    <name evidence="2" type="ORF">S03H2_51363</name>
</gene>
<dbReference type="InterPro" id="IPR015943">
    <property type="entry name" value="WD40/YVTN_repeat-like_dom_sf"/>
</dbReference>
<proteinExistence type="predicted"/>
<evidence type="ECO:0000259" key="1">
    <source>
        <dbReference type="Pfam" id="PF13360"/>
    </source>
</evidence>
<dbReference type="InterPro" id="IPR011047">
    <property type="entry name" value="Quinoprotein_ADH-like_sf"/>
</dbReference>
<feature type="non-terminal residue" evidence="2">
    <location>
        <position position="260"/>
    </location>
</feature>
<dbReference type="Pfam" id="PF13360">
    <property type="entry name" value="PQQ_2"/>
    <property type="match status" value="1"/>
</dbReference>
<reference evidence="2" key="1">
    <citation type="journal article" date="2014" name="Front. Microbiol.">
        <title>High frequency of phylogenetically diverse reductive dehalogenase-homologous genes in deep subseafloor sedimentary metagenomes.</title>
        <authorList>
            <person name="Kawai M."/>
            <person name="Futagami T."/>
            <person name="Toyoda A."/>
            <person name="Takaki Y."/>
            <person name="Nishi S."/>
            <person name="Hori S."/>
            <person name="Arai W."/>
            <person name="Tsubouchi T."/>
            <person name="Morono Y."/>
            <person name="Uchiyama I."/>
            <person name="Ito T."/>
            <person name="Fujiyama A."/>
            <person name="Inagaki F."/>
            <person name="Takami H."/>
        </authorList>
    </citation>
    <scope>NUCLEOTIDE SEQUENCE</scope>
    <source>
        <strain evidence="2">Expedition CK06-06</strain>
    </source>
</reference>
<feature type="non-terminal residue" evidence="2">
    <location>
        <position position="1"/>
    </location>
</feature>
<dbReference type="SUPFAM" id="SSF50998">
    <property type="entry name" value="Quinoprotein alcohol dehydrogenase-like"/>
    <property type="match status" value="1"/>
</dbReference>
<comment type="caution">
    <text evidence="2">The sequence shown here is derived from an EMBL/GenBank/DDBJ whole genome shotgun (WGS) entry which is preliminary data.</text>
</comment>
<sequence>EIVKWPLKLLWFGGPGPERMISRHWRPAAPVSTNGRLFVAGQHTVIAVDAYNGRELWCRDLRSVGRRAVYLGGGNIVADDDSVYAATGSICFRLDAQTGETRQVYRLPTLSARFALDQAQTFELHVDDNHSGSVTLEATAQGLVARLVTVDDNVTNVHREDGPAPGESWERFIEKLVAHNEKVLTPALGDSWELFFDFRPAPQRGALYGPGAFQVVVVPATTEEAFASYKAAAGPAHPELTVTGTLTPRGSETTVTLTWA</sequence>
<dbReference type="Gene3D" id="2.130.10.10">
    <property type="entry name" value="YVTN repeat-like/Quinoprotein amine dehydrogenase"/>
    <property type="match status" value="1"/>
</dbReference>
<accession>X1JSD7</accession>
<organism evidence="2">
    <name type="scientific">marine sediment metagenome</name>
    <dbReference type="NCBI Taxonomy" id="412755"/>
    <lineage>
        <taxon>unclassified sequences</taxon>
        <taxon>metagenomes</taxon>
        <taxon>ecological metagenomes</taxon>
    </lineage>
</organism>